<dbReference type="Proteomes" id="UP000190092">
    <property type="component" value="Unassembled WGS sequence"/>
</dbReference>
<dbReference type="EMBL" id="FUWJ01000004">
    <property type="protein sequence ID" value="SKA10728.1"/>
    <property type="molecule type" value="Genomic_DNA"/>
</dbReference>
<organism evidence="2 3">
    <name type="scientific">Enhydrobacter aerosaccus</name>
    <dbReference type="NCBI Taxonomy" id="225324"/>
    <lineage>
        <taxon>Bacteria</taxon>
        <taxon>Pseudomonadati</taxon>
        <taxon>Pseudomonadota</taxon>
        <taxon>Alphaproteobacteria</taxon>
        <taxon>Hyphomicrobiales</taxon>
        <taxon>Enhydrobacter</taxon>
    </lineage>
</organism>
<dbReference type="STRING" id="225324.SAMN02745126_03571"/>
<dbReference type="InterPro" id="IPR006016">
    <property type="entry name" value="UspA"/>
</dbReference>
<sequence length="161" mass="17269">MTQPSGRPGERVFLVVVDESPEMRKALHYACRRAKRTGGRVALLYVMPPPEAQQWGTVAELMHQEARQEAEEIVARHAEVAATLTGQPPAIHIREGKSRDEILKLLAEDRSISVLVLGSSSTGEGPGPLVTAFTGKSGAQLRIPLTIVPGGLSEAEIDAIS</sequence>
<gene>
    <name evidence="2" type="ORF">SAMN02745126_03571</name>
</gene>
<dbReference type="RefSeq" id="WP_085935262.1">
    <property type="nucleotide sequence ID" value="NZ_FUWJ01000004.1"/>
</dbReference>
<name>A0A1T4R4Y4_9HYPH</name>
<protein>
    <submittedName>
        <fullName evidence="2">Nucleotide-binding universal stress protein, UspA family</fullName>
    </submittedName>
</protein>
<accession>A0A1T4R4Y4</accession>
<evidence type="ECO:0000313" key="2">
    <source>
        <dbReference type="EMBL" id="SKA10728.1"/>
    </source>
</evidence>
<dbReference type="SUPFAM" id="SSF52402">
    <property type="entry name" value="Adenine nucleotide alpha hydrolases-like"/>
    <property type="match status" value="1"/>
</dbReference>
<evidence type="ECO:0000259" key="1">
    <source>
        <dbReference type="Pfam" id="PF00582"/>
    </source>
</evidence>
<keyword evidence="3" id="KW-1185">Reference proteome</keyword>
<dbReference type="AlphaFoldDB" id="A0A1T4R4Y4"/>
<proteinExistence type="predicted"/>
<evidence type="ECO:0000313" key="3">
    <source>
        <dbReference type="Proteomes" id="UP000190092"/>
    </source>
</evidence>
<dbReference type="CDD" id="cd00293">
    <property type="entry name" value="USP-like"/>
    <property type="match status" value="1"/>
</dbReference>
<dbReference type="OrthoDB" id="9813682at2"/>
<dbReference type="Gene3D" id="3.40.50.620">
    <property type="entry name" value="HUPs"/>
    <property type="match status" value="1"/>
</dbReference>
<dbReference type="Pfam" id="PF00582">
    <property type="entry name" value="Usp"/>
    <property type="match status" value="1"/>
</dbReference>
<feature type="domain" description="UspA" evidence="1">
    <location>
        <begin position="13"/>
        <end position="148"/>
    </location>
</feature>
<reference evidence="3" key="1">
    <citation type="submission" date="2017-02" db="EMBL/GenBank/DDBJ databases">
        <authorList>
            <person name="Varghese N."/>
            <person name="Submissions S."/>
        </authorList>
    </citation>
    <scope>NUCLEOTIDE SEQUENCE [LARGE SCALE GENOMIC DNA]</scope>
    <source>
        <strain evidence="3">ATCC 27094</strain>
    </source>
</reference>
<dbReference type="InterPro" id="IPR014729">
    <property type="entry name" value="Rossmann-like_a/b/a_fold"/>
</dbReference>